<name>A0A143YMS2_9LACT</name>
<dbReference type="PANTHER" id="PTHR33284">
    <property type="entry name" value="RIBOSOMAL PROTEIN L25/GLN-TRNA SYNTHETASE, ANTI-CODON-BINDING DOMAIN-CONTAINING PROTEIN"/>
    <property type="match status" value="1"/>
</dbReference>
<sequence>MKLQVEKRTEVGSSAAKRARMNKKITAVIYGKDVEATPVLLDAKDFDGILKNLGINAIFDVAVSDGKTAQVIIKDVQVDSLSNQIYNVALQAIKKGQKLTMSVPIHLEGAEEVKEGILSQTLNVLEIETISTNIPTEFVIDVSKMKIGEALTVADIIVDKDITILADADETVAVVAAPSASEETTPAAATEPAVIGEKLKA</sequence>
<evidence type="ECO:0000256" key="6">
    <source>
        <dbReference type="SAM" id="MobiDB-lite"/>
    </source>
</evidence>
<gene>
    <name evidence="5" type="primary">rplY</name>
    <name evidence="5" type="synonym">ctc</name>
    <name evidence="9" type="ORF">Tpal_1715</name>
</gene>
<dbReference type="GO" id="GO:0003735">
    <property type="term" value="F:structural constituent of ribosome"/>
    <property type="evidence" value="ECO:0007669"/>
    <property type="project" value="InterPro"/>
</dbReference>
<dbReference type="NCBIfam" id="TIGR00731">
    <property type="entry name" value="bL25_bact_ctc"/>
    <property type="match status" value="1"/>
</dbReference>
<dbReference type="Proteomes" id="UP000242754">
    <property type="component" value="Unassembled WGS sequence"/>
</dbReference>
<dbReference type="GO" id="GO:0006412">
    <property type="term" value="P:translation"/>
    <property type="evidence" value="ECO:0007669"/>
    <property type="project" value="UniProtKB-UniRule"/>
</dbReference>
<keyword evidence="3 5" id="KW-0689">Ribosomal protein</keyword>
<dbReference type="GO" id="GO:0022625">
    <property type="term" value="C:cytosolic large ribosomal subunit"/>
    <property type="evidence" value="ECO:0007669"/>
    <property type="project" value="TreeGrafter"/>
</dbReference>
<dbReference type="InterPro" id="IPR020056">
    <property type="entry name" value="Rbsml_bL25/Gln-tRNA_synth_N"/>
</dbReference>
<keyword evidence="4 5" id="KW-0687">Ribonucleoprotein</keyword>
<keyword evidence="2 5" id="KW-0694">RNA-binding</keyword>
<evidence type="ECO:0000256" key="4">
    <source>
        <dbReference type="ARBA" id="ARBA00023274"/>
    </source>
</evidence>
<dbReference type="SUPFAM" id="SSF50715">
    <property type="entry name" value="Ribosomal protein L25-like"/>
    <property type="match status" value="1"/>
</dbReference>
<dbReference type="PANTHER" id="PTHR33284:SF1">
    <property type="entry name" value="RIBOSOMAL PROTEIN L25_GLN-TRNA SYNTHETASE, ANTI-CODON-BINDING DOMAIN-CONTAINING PROTEIN"/>
    <property type="match status" value="1"/>
</dbReference>
<protein>
    <recommendedName>
        <fullName evidence="5">Large ribosomal subunit protein bL25</fullName>
    </recommendedName>
    <alternativeName>
        <fullName evidence="5">General stress protein CTC</fullName>
    </alternativeName>
</protein>
<keyword evidence="1 5" id="KW-0699">rRNA-binding</keyword>
<comment type="subunit">
    <text evidence="5">Part of the 50S ribosomal subunit; part of the 5S rRNA/L5/L18/L25 subcomplex. Contacts the 5S rRNA. Binds to the 5S rRNA independently of L5 and L18.</text>
</comment>
<feature type="domain" description="Large ribosomal subunit protein bL25 L25" evidence="7">
    <location>
        <begin position="3"/>
        <end position="89"/>
    </location>
</feature>
<evidence type="ECO:0000256" key="1">
    <source>
        <dbReference type="ARBA" id="ARBA00022730"/>
    </source>
</evidence>
<evidence type="ECO:0000256" key="2">
    <source>
        <dbReference type="ARBA" id="ARBA00022884"/>
    </source>
</evidence>
<comment type="similarity">
    <text evidence="5">Belongs to the bacterial ribosomal protein bL25 family. CTC subfamily.</text>
</comment>
<evidence type="ECO:0000259" key="8">
    <source>
        <dbReference type="Pfam" id="PF14693"/>
    </source>
</evidence>
<dbReference type="EMBL" id="FJNE01000004">
    <property type="protein sequence ID" value="CZQ93973.1"/>
    <property type="molecule type" value="Genomic_DNA"/>
</dbReference>
<dbReference type="InterPro" id="IPR001021">
    <property type="entry name" value="Ribosomal_bL25_long"/>
</dbReference>
<dbReference type="HAMAP" id="MF_01334">
    <property type="entry name" value="Ribosomal_bL25_CTC"/>
    <property type="match status" value="1"/>
</dbReference>
<dbReference type="CDD" id="cd00495">
    <property type="entry name" value="Ribosomal_L25_TL5_CTC"/>
    <property type="match status" value="1"/>
</dbReference>
<dbReference type="InterPro" id="IPR037121">
    <property type="entry name" value="Ribosomal_bL25_C"/>
</dbReference>
<dbReference type="AlphaFoldDB" id="A0A143YMS2"/>
<dbReference type="InterPro" id="IPR029751">
    <property type="entry name" value="Ribosomal_L25_dom"/>
</dbReference>
<dbReference type="InterPro" id="IPR020930">
    <property type="entry name" value="Ribosomal_uL5_bac-type"/>
</dbReference>
<dbReference type="STRING" id="140314.SAMN04488076_1066"/>
<reference evidence="9 10" key="1">
    <citation type="submission" date="2016-02" db="EMBL/GenBank/DDBJ databases">
        <authorList>
            <person name="Wen L."/>
            <person name="He K."/>
            <person name="Yang H."/>
        </authorList>
    </citation>
    <scope>NUCLEOTIDE SEQUENCE [LARGE SCALE GENOMIC DNA]</scope>
    <source>
        <strain evidence="9">Trichococcus palustris</strain>
    </source>
</reference>
<feature type="region of interest" description="Disordered" evidence="6">
    <location>
        <begin position="180"/>
        <end position="201"/>
    </location>
</feature>
<accession>A0A143YMS2</accession>
<dbReference type="OrthoDB" id="9790002at2"/>
<evidence type="ECO:0000313" key="10">
    <source>
        <dbReference type="Proteomes" id="UP000242754"/>
    </source>
</evidence>
<evidence type="ECO:0000259" key="7">
    <source>
        <dbReference type="Pfam" id="PF01386"/>
    </source>
</evidence>
<dbReference type="Pfam" id="PF14693">
    <property type="entry name" value="Ribosomal_TL5_C"/>
    <property type="match status" value="1"/>
</dbReference>
<dbReference type="Gene3D" id="2.170.120.20">
    <property type="entry name" value="Ribosomal protein L25, beta domain"/>
    <property type="match status" value="1"/>
</dbReference>
<evidence type="ECO:0000256" key="5">
    <source>
        <dbReference type="HAMAP-Rule" id="MF_01334"/>
    </source>
</evidence>
<evidence type="ECO:0000313" key="9">
    <source>
        <dbReference type="EMBL" id="CZQ93973.1"/>
    </source>
</evidence>
<dbReference type="RefSeq" id="WP_087033285.1">
    <property type="nucleotide sequence ID" value="NZ_FJNE01000004.1"/>
</dbReference>
<dbReference type="Pfam" id="PF01386">
    <property type="entry name" value="Ribosomal_L25p"/>
    <property type="match status" value="1"/>
</dbReference>
<evidence type="ECO:0000256" key="3">
    <source>
        <dbReference type="ARBA" id="ARBA00022980"/>
    </source>
</evidence>
<feature type="compositionally biased region" description="Low complexity" evidence="6">
    <location>
        <begin position="180"/>
        <end position="193"/>
    </location>
</feature>
<organism evidence="9 10">
    <name type="scientific">Trichococcus palustris</name>
    <dbReference type="NCBI Taxonomy" id="140314"/>
    <lineage>
        <taxon>Bacteria</taxon>
        <taxon>Bacillati</taxon>
        <taxon>Bacillota</taxon>
        <taxon>Bacilli</taxon>
        <taxon>Lactobacillales</taxon>
        <taxon>Carnobacteriaceae</taxon>
        <taxon>Trichococcus</taxon>
    </lineage>
</organism>
<dbReference type="InterPro" id="IPR011035">
    <property type="entry name" value="Ribosomal_bL25/Gln-tRNA_synth"/>
</dbReference>
<dbReference type="InterPro" id="IPR020057">
    <property type="entry name" value="Ribosomal_bL25_b-dom"/>
</dbReference>
<keyword evidence="10" id="KW-1185">Reference proteome</keyword>
<comment type="function">
    <text evidence="5">This is one of the proteins that binds to the 5S RNA in the ribosome where it forms part of the central protuberance.</text>
</comment>
<dbReference type="Gene3D" id="2.40.240.10">
    <property type="entry name" value="Ribosomal Protein L25, Chain P"/>
    <property type="match status" value="1"/>
</dbReference>
<feature type="domain" description="Large ribosomal subunit protein bL25 beta" evidence="8">
    <location>
        <begin position="98"/>
        <end position="178"/>
    </location>
</feature>
<dbReference type="GO" id="GO:0008097">
    <property type="term" value="F:5S rRNA binding"/>
    <property type="evidence" value="ECO:0007669"/>
    <property type="project" value="InterPro"/>
</dbReference>
<proteinExistence type="inferred from homology"/>